<reference evidence="2" key="2">
    <citation type="submission" date="2015-01" db="EMBL/GenBank/DDBJ databases">
        <title>Evolutionary Origins and Diversification of the Mycorrhizal Mutualists.</title>
        <authorList>
            <consortium name="DOE Joint Genome Institute"/>
            <consortium name="Mycorrhizal Genomics Consortium"/>
            <person name="Kohler A."/>
            <person name="Kuo A."/>
            <person name="Nagy L.G."/>
            <person name="Floudas D."/>
            <person name="Copeland A."/>
            <person name="Barry K.W."/>
            <person name="Cichocki N."/>
            <person name="Veneault-Fourrey C."/>
            <person name="LaButti K."/>
            <person name="Lindquist E.A."/>
            <person name="Lipzen A."/>
            <person name="Lundell T."/>
            <person name="Morin E."/>
            <person name="Murat C."/>
            <person name="Riley R."/>
            <person name="Ohm R."/>
            <person name="Sun H."/>
            <person name="Tunlid A."/>
            <person name="Henrissat B."/>
            <person name="Grigoriev I.V."/>
            <person name="Hibbett D.S."/>
            <person name="Martin F."/>
        </authorList>
    </citation>
    <scope>NUCLEOTIDE SEQUENCE [LARGE SCALE GENOMIC DNA]</scope>
    <source>
        <strain evidence="2">Foug A</strain>
    </source>
</reference>
<reference evidence="1 2" key="1">
    <citation type="submission" date="2014-04" db="EMBL/GenBank/DDBJ databases">
        <authorList>
            <consortium name="DOE Joint Genome Institute"/>
            <person name="Kuo A."/>
            <person name="Kohler A."/>
            <person name="Nagy L.G."/>
            <person name="Floudas D."/>
            <person name="Copeland A."/>
            <person name="Barry K.W."/>
            <person name="Cichocki N."/>
            <person name="Veneault-Fourrey C."/>
            <person name="LaButti K."/>
            <person name="Lindquist E.A."/>
            <person name="Lipzen A."/>
            <person name="Lundell T."/>
            <person name="Morin E."/>
            <person name="Murat C."/>
            <person name="Sun H."/>
            <person name="Tunlid A."/>
            <person name="Henrissat B."/>
            <person name="Grigoriev I.V."/>
            <person name="Hibbett D.S."/>
            <person name="Martin F."/>
            <person name="Nordberg H.P."/>
            <person name="Cantor M.N."/>
            <person name="Hua S.X."/>
        </authorList>
    </citation>
    <scope>NUCLEOTIDE SEQUENCE [LARGE SCALE GENOMIC DNA]</scope>
    <source>
        <strain evidence="1 2">Foug A</strain>
    </source>
</reference>
<sequence>MSTVGPMDPTGTFRNVSGWLRDAGMSASSVFAPRLPWHPALKGKFTKPSDILFRFPGRSDRINASQVSLSAIPRPTDISRFNLDAATSTAGPMDPMEAFGNVCGWLRAVHESQVRS</sequence>
<organism evidence="1 2">
    <name type="scientific">Scleroderma citrinum Foug A</name>
    <dbReference type="NCBI Taxonomy" id="1036808"/>
    <lineage>
        <taxon>Eukaryota</taxon>
        <taxon>Fungi</taxon>
        <taxon>Dikarya</taxon>
        <taxon>Basidiomycota</taxon>
        <taxon>Agaricomycotina</taxon>
        <taxon>Agaricomycetes</taxon>
        <taxon>Agaricomycetidae</taxon>
        <taxon>Boletales</taxon>
        <taxon>Sclerodermatineae</taxon>
        <taxon>Sclerodermataceae</taxon>
        <taxon>Scleroderma</taxon>
    </lineage>
</organism>
<evidence type="ECO:0000313" key="2">
    <source>
        <dbReference type="Proteomes" id="UP000053989"/>
    </source>
</evidence>
<dbReference type="HOGENOM" id="CLU_2098252_0_0_1"/>
<dbReference type="EMBL" id="KN822105">
    <property type="protein sequence ID" value="KIM57153.1"/>
    <property type="molecule type" value="Genomic_DNA"/>
</dbReference>
<dbReference type="AlphaFoldDB" id="A0A0C2Z5D8"/>
<accession>A0A0C2Z5D8</accession>
<dbReference type="InParanoid" id="A0A0C2Z5D8"/>
<proteinExistence type="predicted"/>
<dbReference type="Proteomes" id="UP000053989">
    <property type="component" value="Unassembled WGS sequence"/>
</dbReference>
<keyword evidence="2" id="KW-1185">Reference proteome</keyword>
<gene>
    <name evidence="1" type="ORF">SCLCIDRAFT_1219700</name>
</gene>
<protein>
    <submittedName>
        <fullName evidence="1">Uncharacterized protein</fullName>
    </submittedName>
</protein>
<evidence type="ECO:0000313" key="1">
    <source>
        <dbReference type="EMBL" id="KIM57153.1"/>
    </source>
</evidence>
<name>A0A0C2Z5D8_9AGAM</name>